<dbReference type="GO" id="GO:0009279">
    <property type="term" value="C:cell outer membrane"/>
    <property type="evidence" value="ECO:0007669"/>
    <property type="project" value="UniProtKB-SubCell"/>
</dbReference>
<evidence type="ECO:0000256" key="3">
    <source>
        <dbReference type="ARBA" id="ARBA00023237"/>
    </source>
</evidence>
<dbReference type="Proteomes" id="UP000229897">
    <property type="component" value="Chromosome"/>
</dbReference>
<dbReference type="RefSeq" id="WP_157778407.1">
    <property type="nucleotide sequence ID" value="NZ_CP024608.1"/>
</dbReference>
<gene>
    <name evidence="8" type="ORF">CR152_09340</name>
</gene>
<evidence type="ECO:0000259" key="7">
    <source>
        <dbReference type="PROSITE" id="PS51123"/>
    </source>
</evidence>
<dbReference type="PRINTS" id="PR01021">
    <property type="entry name" value="OMPADOMAIN"/>
</dbReference>
<comment type="subcellular location">
    <subcellularLocation>
        <location evidence="1">Cell outer membrane</location>
    </subcellularLocation>
</comment>
<protein>
    <recommendedName>
        <fullName evidence="7">OmpA-like domain-containing protein</fullName>
    </recommendedName>
</protein>
<keyword evidence="2 4" id="KW-0472">Membrane</keyword>
<dbReference type="InterPro" id="IPR036737">
    <property type="entry name" value="OmpA-like_sf"/>
</dbReference>
<dbReference type="AlphaFoldDB" id="A0A2D2DIA0"/>
<keyword evidence="3" id="KW-0998">Cell outer membrane</keyword>
<evidence type="ECO:0000313" key="9">
    <source>
        <dbReference type="Proteomes" id="UP000229897"/>
    </source>
</evidence>
<evidence type="ECO:0000256" key="1">
    <source>
        <dbReference type="ARBA" id="ARBA00004442"/>
    </source>
</evidence>
<dbReference type="PANTHER" id="PTHR30329:SF21">
    <property type="entry name" value="LIPOPROTEIN YIAD-RELATED"/>
    <property type="match status" value="1"/>
</dbReference>
<feature type="chain" id="PRO_5013635613" description="OmpA-like domain-containing protein" evidence="6">
    <location>
        <begin position="19"/>
        <end position="356"/>
    </location>
</feature>
<keyword evidence="9" id="KW-1185">Reference proteome</keyword>
<dbReference type="InterPro" id="IPR006665">
    <property type="entry name" value="OmpA-like"/>
</dbReference>
<evidence type="ECO:0000256" key="2">
    <source>
        <dbReference type="ARBA" id="ARBA00023136"/>
    </source>
</evidence>
<evidence type="ECO:0000256" key="6">
    <source>
        <dbReference type="SAM" id="SignalP"/>
    </source>
</evidence>
<dbReference type="Pfam" id="PF00691">
    <property type="entry name" value="OmpA"/>
    <property type="match status" value="1"/>
</dbReference>
<evidence type="ECO:0000256" key="5">
    <source>
        <dbReference type="SAM" id="MobiDB-lite"/>
    </source>
</evidence>
<feature type="domain" description="OmpA-like" evidence="7">
    <location>
        <begin position="239"/>
        <end position="356"/>
    </location>
</feature>
<dbReference type="OrthoDB" id="345640at2"/>
<feature type="signal peptide" evidence="6">
    <location>
        <begin position="1"/>
        <end position="18"/>
    </location>
</feature>
<dbReference type="CDD" id="cd07185">
    <property type="entry name" value="OmpA_C-like"/>
    <property type="match status" value="1"/>
</dbReference>
<feature type="region of interest" description="Disordered" evidence="5">
    <location>
        <begin position="323"/>
        <end position="344"/>
    </location>
</feature>
<dbReference type="EMBL" id="CP024608">
    <property type="protein sequence ID" value="ATQ74704.1"/>
    <property type="molecule type" value="Genomic_DNA"/>
</dbReference>
<evidence type="ECO:0000313" key="8">
    <source>
        <dbReference type="EMBL" id="ATQ74704.1"/>
    </source>
</evidence>
<proteinExistence type="predicted"/>
<dbReference type="KEGG" id="mass:CR152_09340"/>
<dbReference type="InterPro" id="IPR006664">
    <property type="entry name" value="OMP_bac"/>
</dbReference>
<evidence type="ECO:0000256" key="4">
    <source>
        <dbReference type="PROSITE-ProRule" id="PRU00473"/>
    </source>
</evidence>
<keyword evidence="6" id="KW-0732">Signal</keyword>
<dbReference type="SUPFAM" id="SSF103088">
    <property type="entry name" value="OmpA-like"/>
    <property type="match status" value="1"/>
</dbReference>
<accession>A0A2D2DIA0</accession>
<dbReference type="Gene3D" id="3.30.1330.60">
    <property type="entry name" value="OmpA-like domain"/>
    <property type="match status" value="1"/>
</dbReference>
<feature type="compositionally biased region" description="Basic and acidic residues" evidence="5">
    <location>
        <begin position="328"/>
        <end position="344"/>
    </location>
</feature>
<dbReference type="PROSITE" id="PS51257">
    <property type="entry name" value="PROKAR_LIPOPROTEIN"/>
    <property type="match status" value="1"/>
</dbReference>
<sequence>MTKQFNAALCLSISLAFAVTGCKPKPPAAPAEAPVASAPAVVAPAAPAQAPAPVAAATPTPAADSTGAGADLDKIAVITKPLPPFPFIDYPAAIAEGDRRTEQSDFDQKHLIVGNKVHAVEGRFRLISFHLSAAKISKFQAQRDYTKAAVDMGGVKVNTVTPDDDKFVEAHGGDRYTLDKKLDFHGNSSSYDVYFVPTPTGRKWMLIMINDSGVRILSIEEKQTASSVNMVTAAVMKSELDSKGHIALYINFDTDKATLRPDGKPAVDEIAALMKKETALKLSVEGHTDNVGNKARNVTLSRERAQAVVQALVSDGIDSARLSAAGHGAEKPVMDNGSEDGRAKNRRVELVKVVKG</sequence>
<dbReference type="PANTHER" id="PTHR30329">
    <property type="entry name" value="STATOR ELEMENT OF FLAGELLAR MOTOR COMPLEX"/>
    <property type="match status" value="1"/>
</dbReference>
<reference evidence="8" key="1">
    <citation type="submission" date="2017-10" db="EMBL/GenBank/DDBJ databases">
        <title>Massilia psychrophilum sp. nov., a novel purple-pigmented bacterium isolated from Tianshan glacier, Xinjiang Municipality, China.</title>
        <authorList>
            <person name="Wang H."/>
        </authorList>
    </citation>
    <scope>NUCLEOTIDE SEQUENCE [LARGE SCALE GENOMIC DNA]</scope>
    <source>
        <strain evidence="8">B2</strain>
    </source>
</reference>
<organism evidence="8 9">
    <name type="scientific">Massilia violaceinigra</name>
    <dbReference type="NCBI Taxonomy" id="2045208"/>
    <lineage>
        <taxon>Bacteria</taxon>
        <taxon>Pseudomonadati</taxon>
        <taxon>Pseudomonadota</taxon>
        <taxon>Betaproteobacteria</taxon>
        <taxon>Burkholderiales</taxon>
        <taxon>Oxalobacteraceae</taxon>
        <taxon>Telluria group</taxon>
        <taxon>Massilia</taxon>
    </lineage>
</organism>
<name>A0A2D2DIA0_9BURK</name>
<dbReference type="PROSITE" id="PS51123">
    <property type="entry name" value="OMPA_2"/>
    <property type="match status" value="1"/>
</dbReference>
<dbReference type="InterPro" id="IPR050330">
    <property type="entry name" value="Bact_OuterMem_StrucFunc"/>
</dbReference>